<dbReference type="EMBL" id="BPLR01008340">
    <property type="protein sequence ID" value="GIY24030.1"/>
    <property type="molecule type" value="Genomic_DNA"/>
</dbReference>
<gene>
    <name evidence="1" type="ORF">CEXT_148831</name>
</gene>
<keyword evidence="2" id="KW-1185">Reference proteome</keyword>
<organism evidence="1 2">
    <name type="scientific">Caerostris extrusa</name>
    <name type="common">Bark spider</name>
    <name type="synonym">Caerostris bankana</name>
    <dbReference type="NCBI Taxonomy" id="172846"/>
    <lineage>
        <taxon>Eukaryota</taxon>
        <taxon>Metazoa</taxon>
        <taxon>Ecdysozoa</taxon>
        <taxon>Arthropoda</taxon>
        <taxon>Chelicerata</taxon>
        <taxon>Arachnida</taxon>
        <taxon>Araneae</taxon>
        <taxon>Araneomorphae</taxon>
        <taxon>Entelegynae</taxon>
        <taxon>Araneoidea</taxon>
        <taxon>Araneidae</taxon>
        <taxon>Caerostris</taxon>
    </lineage>
</organism>
<dbReference type="Proteomes" id="UP001054945">
    <property type="component" value="Unassembled WGS sequence"/>
</dbReference>
<sequence>MWISLRSKEVPRKAVFDNATQTDELAYVHKNVCDYGVFRSGRYCAGSYNRDEPPSWNIKVRTEHPIKRQARAVISALIISCRLIKRHTRAVISE</sequence>
<reference evidence="1 2" key="1">
    <citation type="submission" date="2021-06" db="EMBL/GenBank/DDBJ databases">
        <title>Caerostris extrusa draft genome.</title>
        <authorList>
            <person name="Kono N."/>
            <person name="Arakawa K."/>
        </authorList>
    </citation>
    <scope>NUCLEOTIDE SEQUENCE [LARGE SCALE GENOMIC DNA]</scope>
</reference>
<evidence type="ECO:0000313" key="1">
    <source>
        <dbReference type="EMBL" id="GIY24030.1"/>
    </source>
</evidence>
<comment type="caution">
    <text evidence="1">The sequence shown here is derived from an EMBL/GenBank/DDBJ whole genome shotgun (WGS) entry which is preliminary data.</text>
</comment>
<accession>A0AAV4RQM4</accession>
<name>A0AAV4RQM4_CAEEX</name>
<dbReference type="AlphaFoldDB" id="A0AAV4RQM4"/>
<evidence type="ECO:0000313" key="2">
    <source>
        <dbReference type="Proteomes" id="UP001054945"/>
    </source>
</evidence>
<proteinExistence type="predicted"/>
<protein>
    <submittedName>
        <fullName evidence="1">Uncharacterized protein</fullName>
    </submittedName>
</protein>